<keyword evidence="2" id="KW-1185">Reference proteome</keyword>
<name>A0AAV4ADW8_9GAST</name>
<dbReference type="PROSITE" id="PS51257">
    <property type="entry name" value="PROKAR_LIPOPROTEIN"/>
    <property type="match status" value="1"/>
</dbReference>
<reference evidence="1 2" key="1">
    <citation type="journal article" date="2021" name="Elife">
        <title>Chloroplast acquisition without the gene transfer in kleptoplastic sea slugs, Plakobranchus ocellatus.</title>
        <authorList>
            <person name="Maeda T."/>
            <person name="Takahashi S."/>
            <person name="Yoshida T."/>
            <person name="Shimamura S."/>
            <person name="Takaki Y."/>
            <person name="Nagai Y."/>
            <person name="Toyoda A."/>
            <person name="Suzuki Y."/>
            <person name="Arimoto A."/>
            <person name="Ishii H."/>
            <person name="Satoh N."/>
            <person name="Nishiyama T."/>
            <person name="Hasebe M."/>
            <person name="Maruyama T."/>
            <person name="Minagawa J."/>
            <person name="Obokata J."/>
            <person name="Shigenobu S."/>
        </authorList>
    </citation>
    <scope>NUCLEOTIDE SEQUENCE [LARGE SCALE GENOMIC DNA]</scope>
</reference>
<dbReference type="AlphaFoldDB" id="A0AAV4ADW8"/>
<organism evidence="1 2">
    <name type="scientific">Plakobranchus ocellatus</name>
    <dbReference type="NCBI Taxonomy" id="259542"/>
    <lineage>
        <taxon>Eukaryota</taxon>
        <taxon>Metazoa</taxon>
        <taxon>Spiralia</taxon>
        <taxon>Lophotrochozoa</taxon>
        <taxon>Mollusca</taxon>
        <taxon>Gastropoda</taxon>
        <taxon>Heterobranchia</taxon>
        <taxon>Euthyneura</taxon>
        <taxon>Panpulmonata</taxon>
        <taxon>Sacoglossa</taxon>
        <taxon>Placobranchoidea</taxon>
        <taxon>Plakobranchidae</taxon>
        <taxon>Plakobranchus</taxon>
    </lineage>
</organism>
<proteinExistence type="predicted"/>
<protein>
    <submittedName>
        <fullName evidence="1">Uncharacterized protein</fullName>
    </submittedName>
</protein>
<evidence type="ECO:0000313" key="1">
    <source>
        <dbReference type="EMBL" id="GFO04998.1"/>
    </source>
</evidence>
<comment type="caution">
    <text evidence="1">The sequence shown here is derived from an EMBL/GenBank/DDBJ whole genome shotgun (WGS) entry which is preliminary data.</text>
</comment>
<dbReference type="EMBL" id="BLXT01003745">
    <property type="protein sequence ID" value="GFO04998.1"/>
    <property type="molecule type" value="Genomic_DNA"/>
</dbReference>
<accession>A0AAV4ADW8</accession>
<gene>
    <name evidence="1" type="ORF">PoB_003150300</name>
</gene>
<evidence type="ECO:0000313" key="2">
    <source>
        <dbReference type="Proteomes" id="UP000735302"/>
    </source>
</evidence>
<sequence>MVKQNSLHVLLSSSVMTKLDSILSLTSWCSCYRELYRCPHETGARSLKIRAKVKADVSKAMANYLIMLYAKNNQDPTLGSPMLGLNSFVVPCDVVTPVHSNSHLEQWRPGLLLCGWENCQSTRELRYNHFQQLRFVIITISITIFCSYCTD</sequence>
<dbReference type="Proteomes" id="UP000735302">
    <property type="component" value="Unassembled WGS sequence"/>
</dbReference>